<dbReference type="PANTHER" id="PTHR23063:SF60">
    <property type="entry name" value="LYSOPHOSPHATIDIC ACID:OLEOYL-COA ACYLTRANSFERASE 1"/>
    <property type="match status" value="1"/>
</dbReference>
<keyword evidence="3 7" id="KW-1133">Transmembrane helix</keyword>
<feature type="transmembrane region" description="Helical" evidence="7">
    <location>
        <begin position="12"/>
        <end position="31"/>
    </location>
</feature>
<gene>
    <name evidence="8" type="ORF">B2J93_317</name>
</gene>
<evidence type="ECO:0000256" key="6">
    <source>
        <dbReference type="ARBA" id="ARBA00023315"/>
    </source>
</evidence>
<protein>
    <recommendedName>
        <fullName evidence="10">Phospholipid/glycerol acyltransferase domain-containing protein</fullName>
    </recommendedName>
</protein>
<dbReference type="Proteomes" id="UP000242519">
    <property type="component" value="Unassembled WGS sequence"/>
</dbReference>
<dbReference type="GO" id="GO:0016746">
    <property type="term" value="F:acyltransferase activity"/>
    <property type="evidence" value="ECO:0007669"/>
    <property type="project" value="UniProtKB-KW"/>
</dbReference>
<evidence type="ECO:0008006" key="10">
    <source>
        <dbReference type="Google" id="ProtNLM"/>
    </source>
</evidence>
<evidence type="ECO:0000313" key="9">
    <source>
        <dbReference type="Proteomes" id="UP000242519"/>
    </source>
</evidence>
<keyword evidence="6" id="KW-0012">Acyltransferase</keyword>
<keyword evidence="5 7" id="KW-0472">Membrane</keyword>
<dbReference type="InParanoid" id="A0A218YYZ6"/>
<evidence type="ECO:0000256" key="3">
    <source>
        <dbReference type="ARBA" id="ARBA00022989"/>
    </source>
</evidence>
<evidence type="ECO:0000256" key="1">
    <source>
        <dbReference type="ARBA" id="ARBA00022679"/>
    </source>
</evidence>
<sequence>MEKYSQFRDRDLGSGIAPFFPVLSTPAGIYFPVHVFLFLFRLPFFLTVTTTYFLFLQWFPLGSLLKKAILWMILGIPGIWWIDLQIDGVKKGSLAKKHKGRVPQPADIIASSFTSPIDSIYLAAIFDPIFTISYPHTRQVQYVSLFGAILRALSQPHEFPSKGAKMTDLKTLVADHPKRVIVVFPECTTTNGKGILPFSSSLLTTPPTTKIFPISLRYSPPDVTTPVPRQYWAFIWNLLSQPTHCIRVRIAEVVYNTSKPADHASEKDRHLSNFLDTLGEDPSMASSTDTLISVNDQPVEVSAEEKKVLDKVGEALARLGRVKRVGLTLKDKVAFLDAWSKKRK</sequence>
<dbReference type="OrthoDB" id="272512at2759"/>
<evidence type="ECO:0000256" key="5">
    <source>
        <dbReference type="ARBA" id="ARBA00023136"/>
    </source>
</evidence>
<proteinExistence type="predicted"/>
<keyword evidence="9" id="KW-1185">Reference proteome</keyword>
<evidence type="ECO:0000313" key="8">
    <source>
        <dbReference type="EMBL" id="OWP01021.1"/>
    </source>
</evidence>
<comment type="caution">
    <text evidence="8">The sequence shown here is derived from an EMBL/GenBank/DDBJ whole genome shotgun (WGS) entry which is preliminary data.</text>
</comment>
<name>A0A218YYZ6_9HELO</name>
<keyword evidence="2 7" id="KW-0812">Transmembrane</keyword>
<keyword evidence="4" id="KW-0443">Lipid metabolism</keyword>
<evidence type="ECO:0000256" key="2">
    <source>
        <dbReference type="ARBA" id="ARBA00022692"/>
    </source>
</evidence>
<dbReference type="EMBL" id="MZNU01000298">
    <property type="protein sequence ID" value="OWP01021.1"/>
    <property type="molecule type" value="Genomic_DNA"/>
</dbReference>
<dbReference type="AlphaFoldDB" id="A0A218YYZ6"/>
<evidence type="ECO:0000256" key="7">
    <source>
        <dbReference type="SAM" id="Phobius"/>
    </source>
</evidence>
<organism evidence="8 9">
    <name type="scientific">Diplocarpon coronariae</name>
    <dbReference type="NCBI Taxonomy" id="2795749"/>
    <lineage>
        <taxon>Eukaryota</taxon>
        <taxon>Fungi</taxon>
        <taxon>Dikarya</taxon>
        <taxon>Ascomycota</taxon>
        <taxon>Pezizomycotina</taxon>
        <taxon>Leotiomycetes</taxon>
        <taxon>Helotiales</taxon>
        <taxon>Drepanopezizaceae</taxon>
        <taxon>Diplocarpon</taxon>
    </lineage>
</organism>
<feature type="transmembrane region" description="Helical" evidence="7">
    <location>
        <begin position="37"/>
        <end position="56"/>
    </location>
</feature>
<reference evidence="8 9" key="1">
    <citation type="submission" date="2017-04" db="EMBL/GenBank/DDBJ databases">
        <title>Draft genome sequence of Marssonina coronaria NL1: causal agent of apple blotch.</title>
        <authorList>
            <person name="Cheng Q."/>
        </authorList>
    </citation>
    <scope>NUCLEOTIDE SEQUENCE [LARGE SCALE GENOMIC DNA]</scope>
    <source>
        <strain evidence="8 9">NL1</strain>
    </source>
</reference>
<keyword evidence="1" id="KW-0808">Transferase</keyword>
<accession>A0A218YYZ6</accession>
<dbReference type="GO" id="GO:0006629">
    <property type="term" value="P:lipid metabolic process"/>
    <property type="evidence" value="ECO:0007669"/>
    <property type="project" value="UniProtKB-KW"/>
</dbReference>
<dbReference type="PANTHER" id="PTHR23063">
    <property type="entry name" value="PHOSPHOLIPID ACYLTRANSFERASE"/>
    <property type="match status" value="1"/>
</dbReference>
<evidence type="ECO:0000256" key="4">
    <source>
        <dbReference type="ARBA" id="ARBA00023098"/>
    </source>
</evidence>
<dbReference type="STRING" id="503106.A0A218YYZ6"/>
<dbReference type="FunCoup" id="A0A218YYZ6">
    <property type="interactions" value="53"/>
</dbReference>